<feature type="coiled-coil region" evidence="6">
    <location>
        <begin position="119"/>
        <end position="146"/>
    </location>
</feature>
<keyword evidence="9" id="KW-1185">Reference proteome</keyword>
<dbReference type="AlphaFoldDB" id="A0AAV3Q1C0"/>
<dbReference type="InterPro" id="IPR045314">
    <property type="entry name" value="bZIP_plant_GBF1"/>
</dbReference>
<comment type="caution">
    <text evidence="8">The sequence shown here is derived from an EMBL/GenBank/DDBJ whole genome shotgun (WGS) entry which is preliminary data.</text>
</comment>
<gene>
    <name evidence="8" type="ORF">LIER_38264</name>
</gene>
<evidence type="ECO:0000256" key="5">
    <source>
        <dbReference type="ARBA" id="ARBA00023242"/>
    </source>
</evidence>
<dbReference type="PANTHER" id="PTHR46324:SF3">
    <property type="entry name" value="BASIC LEUCINE ZIPPER 43-RELATED"/>
    <property type="match status" value="1"/>
</dbReference>
<name>A0AAV3Q1C0_LITER</name>
<dbReference type="Gene3D" id="1.20.5.170">
    <property type="match status" value="1"/>
</dbReference>
<dbReference type="InterPro" id="IPR046347">
    <property type="entry name" value="bZIP_sf"/>
</dbReference>
<evidence type="ECO:0000313" key="8">
    <source>
        <dbReference type="EMBL" id="GAA0156410.1"/>
    </source>
</evidence>
<dbReference type="GO" id="GO:0046983">
    <property type="term" value="F:protein dimerization activity"/>
    <property type="evidence" value="ECO:0007669"/>
    <property type="project" value="UniProtKB-ARBA"/>
</dbReference>
<dbReference type="PANTHER" id="PTHR46324">
    <property type="entry name" value="BASIC LEUCINE ZIPPER 43-RELATED"/>
    <property type="match status" value="1"/>
</dbReference>
<dbReference type="CDD" id="cd14702">
    <property type="entry name" value="bZIP_plant_GBF1"/>
    <property type="match status" value="1"/>
</dbReference>
<proteinExistence type="predicted"/>
<evidence type="ECO:0000256" key="3">
    <source>
        <dbReference type="ARBA" id="ARBA00023125"/>
    </source>
</evidence>
<evidence type="ECO:0000256" key="4">
    <source>
        <dbReference type="ARBA" id="ARBA00023163"/>
    </source>
</evidence>
<keyword evidence="3" id="KW-0238">DNA-binding</keyword>
<keyword evidence="2" id="KW-0805">Transcription regulation</keyword>
<keyword evidence="6" id="KW-0175">Coiled coil</keyword>
<dbReference type="SUPFAM" id="SSF57959">
    <property type="entry name" value="Leucine zipper domain"/>
    <property type="match status" value="1"/>
</dbReference>
<evidence type="ECO:0000259" key="7">
    <source>
        <dbReference type="PROSITE" id="PS50217"/>
    </source>
</evidence>
<dbReference type="InterPro" id="IPR004827">
    <property type="entry name" value="bZIP"/>
</dbReference>
<dbReference type="Pfam" id="PF00170">
    <property type="entry name" value="bZIP_1"/>
    <property type="match status" value="1"/>
</dbReference>
<dbReference type="SMART" id="SM00338">
    <property type="entry name" value="BRLZ"/>
    <property type="match status" value="1"/>
</dbReference>
<dbReference type="PROSITE" id="PS50217">
    <property type="entry name" value="BZIP"/>
    <property type="match status" value="1"/>
</dbReference>
<dbReference type="GO" id="GO:0003700">
    <property type="term" value="F:DNA-binding transcription factor activity"/>
    <property type="evidence" value="ECO:0007669"/>
    <property type="project" value="InterPro"/>
</dbReference>
<dbReference type="PROSITE" id="PS00036">
    <property type="entry name" value="BZIP_BASIC"/>
    <property type="match status" value="1"/>
</dbReference>
<dbReference type="GO" id="GO:0003677">
    <property type="term" value="F:DNA binding"/>
    <property type="evidence" value="ECO:0007669"/>
    <property type="project" value="UniProtKB-KW"/>
</dbReference>
<keyword evidence="5" id="KW-0539">Nucleus</keyword>
<comment type="subcellular location">
    <subcellularLocation>
        <location evidence="1">Nucleus</location>
    </subcellularLocation>
</comment>
<dbReference type="InterPro" id="IPR044521">
    <property type="entry name" value="AtbZIP8/43"/>
</dbReference>
<sequence length="152" mass="18075">MQHNEITELQYLIPPNTPQFPPTFHLNNHQCITTDPLHNFQNYPQIQSSFSSNNSSTSEEADELNDEMGLIFNERKQRRMISNRESARRSRMRKQKQLDELCSQLHLLRTENLQLIDKLNIFSERHDEALQENAQLRDEVKELRQMITDLKI</sequence>
<dbReference type="Proteomes" id="UP001454036">
    <property type="component" value="Unassembled WGS sequence"/>
</dbReference>
<reference evidence="8 9" key="1">
    <citation type="submission" date="2024-01" db="EMBL/GenBank/DDBJ databases">
        <title>The complete chloroplast genome sequence of Lithospermum erythrorhizon: insights into the phylogenetic relationship among Boraginaceae species and the maternal lineages of purple gromwells.</title>
        <authorList>
            <person name="Okada T."/>
            <person name="Watanabe K."/>
        </authorList>
    </citation>
    <scope>NUCLEOTIDE SEQUENCE [LARGE SCALE GENOMIC DNA]</scope>
</reference>
<dbReference type="GO" id="GO:0005634">
    <property type="term" value="C:nucleus"/>
    <property type="evidence" value="ECO:0007669"/>
    <property type="project" value="UniProtKB-SubCell"/>
</dbReference>
<protein>
    <submittedName>
        <fullName evidence="8">Basic leucine zipper transcription factor</fullName>
    </submittedName>
</protein>
<keyword evidence="4" id="KW-0804">Transcription</keyword>
<feature type="domain" description="BZIP" evidence="7">
    <location>
        <begin position="73"/>
        <end position="136"/>
    </location>
</feature>
<evidence type="ECO:0000256" key="1">
    <source>
        <dbReference type="ARBA" id="ARBA00004123"/>
    </source>
</evidence>
<accession>A0AAV3Q1C0</accession>
<dbReference type="FunFam" id="1.20.5.170:FF:000020">
    <property type="entry name" value="BZIP transcription factor"/>
    <property type="match status" value="1"/>
</dbReference>
<organism evidence="8 9">
    <name type="scientific">Lithospermum erythrorhizon</name>
    <name type="common">Purple gromwell</name>
    <name type="synonym">Lithospermum officinale var. erythrorhizon</name>
    <dbReference type="NCBI Taxonomy" id="34254"/>
    <lineage>
        <taxon>Eukaryota</taxon>
        <taxon>Viridiplantae</taxon>
        <taxon>Streptophyta</taxon>
        <taxon>Embryophyta</taxon>
        <taxon>Tracheophyta</taxon>
        <taxon>Spermatophyta</taxon>
        <taxon>Magnoliopsida</taxon>
        <taxon>eudicotyledons</taxon>
        <taxon>Gunneridae</taxon>
        <taxon>Pentapetalae</taxon>
        <taxon>asterids</taxon>
        <taxon>lamiids</taxon>
        <taxon>Boraginales</taxon>
        <taxon>Boraginaceae</taxon>
        <taxon>Boraginoideae</taxon>
        <taxon>Lithospermeae</taxon>
        <taxon>Lithospermum</taxon>
    </lineage>
</organism>
<dbReference type="EMBL" id="BAABME010019202">
    <property type="protein sequence ID" value="GAA0156410.1"/>
    <property type="molecule type" value="Genomic_DNA"/>
</dbReference>
<evidence type="ECO:0000256" key="2">
    <source>
        <dbReference type="ARBA" id="ARBA00023015"/>
    </source>
</evidence>
<evidence type="ECO:0000256" key="6">
    <source>
        <dbReference type="SAM" id="Coils"/>
    </source>
</evidence>
<evidence type="ECO:0000313" key="9">
    <source>
        <dbReference type="Proteomes" id="UP001454036"/>
    </source>
</evidence>